<dbReference type="PANTHER" id="PTHR45713">
    <property type="entry name" value="FTP DOMAIN-CONTAINING PROTEIN"/>
    <property type="match status" value="1"/>
</dbReference>
<evidence type="ECO:0000313" key="3">
    <source>
        <dbReference type="Proteomes" id="UP000549394"/>
    </source>
</evidence>
<reference evidence="2 3" key="1">
    <citation type="submission" date="2020-08" db="EMBL/GenBank/DDBJ databases">
        <authorList>
            <person name="Hejnol A."/>
        </authorList>
    </citation>
    <scope>NUCLEOTIDE SEQUENCE [LARGE SCALE GENOMIC DNA]</scope>
</reference>
<keyword evidence="3" id="KW-1185">Reference proteome</keyword>
<dbReference type="OrthoDB" id="6102375at2759"/>
<sequence>MTTRQIFTCILYFGIIISVSCNDLTVNIALNQTNISVSSTSTYEKHNAVDGRFHTGVCFETEINSVSNQWWMITFSKHYFVRSIRILNSQQNANMKNVVFLTSTYSTFDPEHQKYLFTVCNVITKFIDLFESVTKNCLKGPLYSKSVVVKNRNDNSTLTICEIEIWTLRGIDRNIQTVNGMGDNIQSANNDQSKADWIGQLCTWSGRVEPTWWMIDLQKQSEIYAVSLINRVGVLDCLGYLKIIVSNNSADPPPWTPEKKCGSIEAGSFYTTRRCPQNTFGQYLAVFKDVGASELGLTICEIDIFGSSINSSVSVNWVIKSINSINQPKEKIASCNVKDSESIDVSENRKEKIVAELKGVSIISSCKQQAFTLIALSNHDIEDCQLINTANGYYTEVDMLDTCFFECNCKPGYCLRIYLKIFTSKLLSLNRDFFIIVNV</sequence>
<dbReference type="SUPFAM" id="SSF49785">
    <property type="entry name" value="Galactose-binding domain-like"/>
    <property type="match status" value="2"/>
</dbReference>
<dbReference type="InterPro" id="IPR008979">
    <property type="entry name" value="Galactose-bd-like_sf"/>
</dbReference>
<dbReference type="Proteomes" id="UP000549394">
    <property type="component" value="Unassembled WGS sequence"/>
</dbReference>
<name>A0A7I8WF08_9ANNE</name>
<dbReference type="Gene3D" id="2.60.120.260">
    <property type="entry name" value="Galactose-binding domain-like"/>
    <property type="match status" value="2"/>
</dbReference>
<feature type="chain" id="PRO_5029613127" evidence="1">
    <location>
        <begin position="22"/>
        <end position="439"/>
    </location>
</feature>
<feature type="signal peptide" evidence="1">
    <location>
        <begin position="1"/>
        <end position="21"/>
    </location>
</feature>
<accession>A0A7I8WF08</accession>
<dbReference type="PROSITE" id="PS51257">
    <property type="entry name" value="PROKAR_LIPOPROTEIN"/>
    <property type="match status" value="1"/>
</dbReference>
<protein>
    <submittedName>
        <fullName evidence="2">Uncharacterized protein</fullName>
    </submittedName>
</protein>
<evidence type="ECO:0000313" key="2">
    <source>
        <dbReference type="EMBL" id="CAD5126640.1"/>
    </source>
</evidence>
<comment type="caution">
    <text evidence="2">The sequence shown here is derived from an EMBL/GenBank/DDBJ whole genome shotgun (WGS) entry which is preliminary data.</text>
</comment>
<dbReference type="PANTHER" id="PTHR45713:SF15">
    <property type="entry name" value="F5_8 TYPE C DOMAIN-CONTAINING PROTEIN"/>
    <property type="match status" value="1"/>
</dbReference>
<evidence type="ECO:0000256" key="1">
    <source>
        <dbReference type="SAM" id="SignalP"/>
    </source>
</evidence>
<dbReference type="EMBL" id="CAJFCJ010000068">
    <property type="protein sequence ID" value="CAD5126640.1"/>
    <property type="molecule type" value="Genomic_DNA"/>
</dbReference>
<keyword evidence="1" id="KW-0732">Signal</keyword>
<proteinExistence type="predicted"/>
<gene>
    <name evidence="2" type="ORF">DGYR_LOCUS13876</name>
</gene>
<organism evidence="2 3">
    <name type="scientific">Dimorphilus gyrociliatus</name>
    <dbReference type="NCBI Taxonomy" id="2664684"/>
    <lineage>
        <taxon>Eukaryota</taxon>
        <taxon>Metazoa</taxon>
        <taxon>Spiralia</taxon>
        <taxon>Lophotrochozoa</taxon>
        <taxon>Annelida</taxon>
        <taxon>Polychaeta</taxon>
        <taxon>Polychaeta incertae sedis</taxon>
        <taxon>Dinophilidae</taxon>
        <taxon>Dimorphilus</taxon>
    </lineage>
</organism>
<dbReference type="InterPro" id="IPR051941">
    <property type="entry name" value="BG_Antigen-Binding_Lectin"/>
</dbReference>
<dbReference type="AlphaFoldDB" id="A0A7I8WF08"/>